<proteinExistence type="predicted"/>
<keyword evidence="2" id="KW-1185">Reference proteome</keyword>
<evidence type="ECO:0000313" key="2">
    <source>
        <dbReference type="Proteomes" id="UP000828390"/>
    </source>
</evidence>
<organism evidence="1 2">
    <name type="scientific">Dreissena polymorpha</name>
    <name type="common">Zebra mussel</name>
    <name type="synonym">Mytilus polymorpha</name>
    <dbReference type="NCBI Taxonomy" id="45954"/>
    <lineage>
        <taxon>Eukaryota</taxon>
        <taxon>Metazoa</taxon>
        <taxon>Spiralia</taxon>
        <taxon>Lophotrochozoa</taxon>
        <taxon>Mollusca</taxon>
        <taxon>Bivalvia</taxon>
        <taxon>Autobranchia</taxon>
        <taxon>Heteroconchia</taxon>
        <taxon>Euheterodonta</taxon>
        <taxon>Imparidentia</taxon>
        <taxon>Neoheterodontei</taxon>
        <taxon>Myida</taxon>
        <taxon>Dreissenoidea</taxon>
        <taxon>Dreissenidae</taxon>
        <taxon>Dreissena</taxon>
    </lineage>
</organism>
<accession>A0A9D3YCE4</accession>
<comment type="caution">
    <text evidence="1">The sequence shown here is derived from an EMBL/GenBank/DDBJ whole genome shotgun (WGS) entry which is preliminary data.</text>
</comment>
<dbReference type="Proteomes" id="UP000828390">
    <property type="component" value="Unassembled WGS sequence"/>
</dbReference>
<name>A0A9D3YCE4_DREPO</name>
<protein>
    <submittedName>
        <fullName evidence="1">Uncharacterized protein</fullName>
    </submittedName>
</protein>
<evidence type="ECO:0000313" key="1">
    <source>
        <dbReference type="EMBL" id="KAH3696556.1"/>
    </source>
</evidence>
<sequence length="60" mass="6847">MGAQFIRQTTAREGYPYFDITRTRWNRRAGSKALSKAILTAKLVQRDLEGRRGVMDMVSA</sequence>
<dbReference type="AlphaFoldDB" id="A0A9D3YCE4"/>
<dbReference type="EMBL" id="JAIWYP010000016">
    <property type="protein sequence ID" value="KAH3696556.1"/>
    <property type="molecule type" value="Genomic_DNA"/>
</dbReference>
<reference evidence="1" key="2">
    <citation type="submission" date="2020-11" db="EMBL/GenBank/DDBJ databases">
        <authorList>
            <person name="McCartney M.A."/>
            <person name="Auch B."/>
            <person name="Kono T."/>
            <person name="Mallez S."/>
            <person name="Becker A."/>
            <person name="Gohl D.M."/>
            <person name="Silverstein K.A.T."/>
            <person name="Koren S."/>
            <person name="Bechman K.B."/>
            <person name="Herman A."/>
            <person name="Abrahante J.E."/>
            <person name="Garbe J."/>
        </authorList>
    </citation>
    <scope>NUCLEOTIDE SEQUENCE</scope>
    <source>
        <strain evidence="1">Duluth1</strain>
        <tissue evidence="1">Whole animal</tissue>
    </source>
</reference>
<gene>
    <name evidence="1" type="ORF">DPMN_084031</name>
</gene>
<reference evidence="1" key="1">
    <citation type="journal article" date="2019" name="bioRxiv">
        <title>The Genome of the Zebra Mussel, Dreissena polymorpha: A Resource for Invasive Species Research.</title>
        <authorList>
            <person name="McCartney M.A."/>
            <person name="Auch B."/>
            <person name="Kono T."/>
            <person name="Mallez S."/>
            <person name="Zhang Y."/>
            <person name="Obille A."/>
            <person name="Becker A."/>
            <person name="Abrahante J.E."/>
            <person name="Garbe J."/>
            <person name="Badalamenti J.P."/>
            <person name="Herman A."/>
            <person name="Mangelson H."/>
            <person name="Liachko I."/>
            <person name="Sullivan S."/>
            <person name="Sone E.D."/>
            <person name="Koren S."/>
            <person name="Silverstein K.A.T."/>
            <person name="Beckman K.B."/>
            <person name="Gohl D.M."/>
        </authorList>
    </citation>
    <scope>NUCLEOTIDE SEQUENCE</scope>
    <source>
        <strain evidence="1">Duluth1</strain>
        <tissue evidence="1">Whole animal</tissue>
    </source>
</reference>